<evidence type="ECO:0000256" key="4">
    <source>
        <dbReference type="SAM" id="MobiDB-lite"/>
    </source>
</evidence>
<keyword evidence="7" id="KW-1185">Reference proteome</keyword>
<evidence type="ECO:0000259" key="5">
    <source>
        <dbReference type="SMART" id="SM00382"/>
    </source>
</evidence>
<feature type="compositionally biased region" description="Basic and acidic residues" evidence="4">
    <location>
        <begin position="260"/>
        <end position="273"/>
    </location>
</feature>
<comment type="caution">
    <text evidence="6">The sequence shown here is derived from an EMBL/GenBank/DDBJ whole genome shotgun (WGS) entry which is preliminary data.</text>
</comment>
<feature type="compositionally biased region" description="Low complexity" evidence="4">
    <location>
        <begin position="188"/>
        <end position="213"/>
    </location>
</feature>
<dbReference type="PANTHER" id="PTHR23074">
    <property type="entry name" value="AAA DOMAIN-CONTAINING"/>
    <property type="match status" value="1"/>
</dbReference>
<dbReference type="Pfam" id="PF00004">
    <property type="entry name" value="AAA"/>
    <property type="match status" value="1"/>
</dbReference>
<keyword evidence="3" id="KW-0067">ATP-binding</keyword>
<dbReference type="InterPro" id="IPR027417">
    <property type="entry name" value="P-loop_NTPase"/>
</dbReference>
<accession>A0AAW1S998</accession>
<protein>
    <recommendedName>
        <fullName evidence="5">AAA+ ATPase domain-containing protein</fullName>
    </recommendedName>
</protein>
<proteinExistence type="inferred from homology"/>
<dbReference type="PROSITE" id="PS00674">
    <property type="entry name" value="AAA"/>
    <property type="match status" value="1"/>
</dbReference>
<evidence type="ECO:0000256" key="1">
    <source>
        <dbReference type="ARBA" id="ARBA00006914"/>
    </source>
</evidence>
<name>A0AAW1S998_9CHLO</name>
<dbReference type="Gene3D" id="3.40.50.300">
    <property type="entry name" value="P-loop containing nucleotide triphosphate hydrolases"/>
    <property type="match status" value="1"/>
</dbReference>
<dbReference type="InterPro" id="IPR041569">
    <property type="entry name" value="AAA_lid_3"/>
</dbReference>
<dbReference type="AlphaFoldDB" id="A0AAW1S998"/>
<dbReference type="SMART" id="SM00382">
    <property type="entry name" value="AAA"/>
    <property type="match status" value="1"/>
</dbReference>
<dbReference type="FunFam" id="3.40.50.300:FF:000093">
    <property type="entry name" value="Fidgetin-like 1"/>
    <property type="match status" value="1"/>
</dbReference>
<reference evidence="6 7" key="1">
    <citation type="journal article" date="2024" name="Nat. Commun.">
        <title>Phylogenomics reveals the evolutionary origins of lichenization in chlorophyte algae.</title>
        <authorList>
            <person name="Puginier C."/>
            <person name="Libourel C."/>
            <person name="Otte J."/>
            <person name="Skaloud P."/>
            <person name="Haon M."/>
            <person name="Grisel S."/>
            <person name="Petersen M."/>
            <person name="Berrin J.G."/>
            <person name="Delaux P.M."/>
            <person name="Dal Grande F."/>
            <person name="Keller J."/>
        </authorList>
    </citation>
    <scope>NUCLEOTIDE SEQUENCE [LARGE SCALE GENOMIC DNA]</scope>
    <source>
        <strain evidence="6 7">SAG 2145</strain>
    </source>
</reference>
<sequence length="701" mass="76545">MEANGTGASFARTSAELQEPQQVCCSNDLKYERLRMLHFAAEKADGAGNRESQMRWAELQRFLLAEASRDPQVWWHTEALRDRCQQQLIWHATASSLASQQDREQAEALQAAGKSDDFHFTADESQDITELLKGLDPFRVLMPAVLPEARAPGRRPLQEVRQPPQPIRADSPDQPAAPKPAAGRKQDQQPQQRQPQQQLPLQKSRQQLQQKQQAKLPFASKDVPGSRVPKTAALRTAIDMLDPGQDHAASGNTGSRKRSKPEESSDDACEHPRQPILKEQPQKEAFQTARSKLASDAKKSGHAHGMDPAAIFSASNEAGPAGAPRAAGLARPNPKRGVRGGFVPPFARKAVEDPGSAPEAGVLSAKIIELLGGSDGQLPEALQKLDPNTLELVCNEILDTSSLVQWDDIAGQEHAKEMVQEVVVWPMLNPHLFQGARAPPKGLLLFGPPGTGKTLIGKAIASNISATFFNISSSSLVSKWIGEGEKMVRALFAVAGHLQPAVIFIDEIDSILTARKAEGEHEASRRLKTEMLVQMDGCSPDSAERRVLLVGATNRPQELDEAARRRMPKQLYIPLPCAAARRQMVNRQLGSAGAVKASMSEADIAKLVVKTDGYSGSDMKNLIQEACQGPVRDAVARHGSAIAKISEEDLRPVLLKDFQMATRAQRASVEPSEIAQYEQYNSKHGAHFSRATDEAMDEEDW</sequence>
<keyword evidence="2" id="KW-0547">Nucleotide-binding</keyword>
<dbReference type="Pfam" id="PF17862">
    <property type="entry name" value="AAA_lid_3"/>
    <property type="match status" value="1"/>
</dbReference>
<dbReference type="FunFam" id="1.10.8.60:FF:000022">
    <property type="entry name" value="Fidgetin like 1"/>
    <property type="match status" value="1"/>
</dbReference>
<organism evidence="6 7">
    <name type="scientific">Apatococcus lobatus</name>
    <dbReference type="NCBI Taxonomy" id="904363"/>
    <lineage>
        <taxon>Eukaryota</taxon>
        <taxon>Viridiplantae</taxon>
        <taxon>Chlorophyta</taxon>
        <taxon>core chlorophytes</taxon>
        <taxon>Trebouxiophyceae</taxon>
        <taxon>Chlorellales</taxon>
        <taxon>Chlorellaceae</taxon>
        <taxon>Apatococcus</taxon>
    </lineage>
</organism>
<evidence type="ECO:0000313" key="7">
    <source>
        <dbReference type="Proteomes" id="UP001438707"/>
    </source>
</evidence>
<feature type="domain" description="AAA+ ATPase" evidence="5">
    <location>
        <begin position="439"/>
        <end position="577"/>
    </location>
</feature>
<dbReference type="Gene3D" id="1.10.8.60">
    <property type="match status" value="1"/>
</dbReference>
<dbReference type="GO" id="GO:0005524">
    <property type="term" value="F:ATP binding"/>
    <property type="evidence" value="ECO:0007669"/>
    <property type="project" value="UniProtKB-KW"/>
</dbReference>
<feature type="compositionally biased region" description="Low complexity" evidence="4">
    <location>
        <begin position="318"/>
        <end position="332"/>
    </location>
</feature>
<evidence type="ECO:0000256" key="3">
    <source>
        <dbReference type="ARBA" id="ARBA00022840"/>
    </source>
</evidence>
<dbReference type="EMBL" id="JALJOS010000002">
    <property type="protein sequence ID" value="KAK9842695.1"/>
    <property type="molecule type" value="Genomic_DNA"/>
</dbReference>
<evidence type="ECO:0000313" key="6">
    <source>
        <dbReference type="EMBL" id="KAK9842695.1"/>
    </source>
</evidence>
<dbReference type="InterPro" id="IPR050304">
    <property type="entry name" value="MT-severing_AAA_ATPase"/>
</dbReference>
<dbReference type="InterPro" id="IPR003960">
    <property type="entry name" value="ATPase_AAA_CS"/>
</dbReference>
<comment type="similarity">
    <text evidence="1">Belongs to the AAA ATPase family.</text>
</comment>
<dbReference type="PANTHER" id="PTHR23074:SF17">
    <property type="entry name" value="FIDGETIN-LIKE PROTEIN 1"/>
    <property type="match status" value="1"/>
</dbReference>
<dbReference type="Proteomes" id="UP001438707">
    <property type="component" value="Unassembled WGS sequence"/>
</dbReference>
<evidence type="ECO:0000256" key="2">
    <source>
        <dbReference type="ARBA" id="ARBA00022741"/>
    </source>
</evidence>
<dbReference type="GO" id="GO:0016887">
    <property type="term" value="F:ATP hydrolysis activity"/>
    <property type="evidence" value="ECO:0007669"/>
    <property type="project" value="InterPro"/>
</dbReference>
<dbReference type="SUPFAM" id="SSF52540">
    <property type="entry name" value="P-loop containing nucleoside triphosphate hydrolases"/>
    <property type="match status" value="1"/>
</dbReference>
<gene>
    <name evidence="6" type="ORF">WJX74_000817</name>
</gene>
<dbReference type="InterPro" id="IPR003959">
    <property type="entry name" value="ATPase_AAA_core"/>
</dbReference>
<dbReference type="InterPro" id="IPR003593">
    <property type="entry name" value="AAA+_ATPase"/>
</dbReference>
<feature type="region of interest" description="Disordered" evidence="4">
    <location>
        <begin position="150"/>
        <end position="337"/>
    </location>
</feature>